<dbReference type="EMBL" id="SJPE01000015">
    <property type="protein sequence ID" value="TBX66133.1"/>
    <property type="molecule type" value="Genomic_DNA"/>
</dbReference>
<reference evidence="2 3" key="1">
    <citation type="submission" date="2019-02" db="EMBL/GenBank/DDBJ databases">
        <title>Flavobacterium sp. RD-2-33 isolated from forest soil.</title>
        <authorList>
            <person name="Chaudhary D.K."/>
        </authorList>
    </citation>
    <scope>NUCLEOTIDE SEQUENCE [LARGE SCALE GENOMIC DNA]</scope>
    <source>
        <strain evidence="2 3">RD-2-33</strain>
    </source>
</reference>
<keyword evidence="1" id="KW-0812">Transmembrane</keyword>
<organism evidence="2 3">
    <name type="scientific">Flavobacterium silvisoli</name>
    <dbReference type="NCBI Taxonomy" id="2529433"/>
    <lineage>
        <taxon>Bacteria</taxon>
        <taxon>Pseudomonadati</taxon>
        <taxon>Bacteroidota</taxon>
        <taxon>Flavobacteriia</taxon>
        <taxon>Flavobacteriales</taxon>
        <taxon>Flavobacteriaceae</taxon>
        <taxon>Flavobacterium</taxon>
    </lineage>
</organism>
<sequence length="445" mass="51524">MKIKRKQRQAVVIIHGIGNQMPMETTREFVENIKDNSDILYSSPDREANFFETRRLSLSRKKTDFYEFYWANLVNEPSSSDLREWISVILFKKEPSVRAKKLVVKIRIAIVALVLLFSFFLVTDILKSCKNGGFSAWNTGTFTIGTFLVIRFLLPRINIKAAQTVGDAVKYLTPSPQNIDSRFKIRQKGVSLLKKLHEKRDRSGNLIYSRIIIVGHSLGSVVGYDIITNLWHDYIYSYVPGKAPVLQPILDEMSTLIVDHHKNKNEFPLEAYNQLQQKLYDEIKSLGNPWLISDFITVGSPLCHGAYIMAKDKGDFERRTNYRELPLNPPKIEVKLKDGNIVKDYKNAISYEDKVNNKKGDDVVVKIINHSSQFSFIRWRNIFFNNDYVGGDLKEYFGEGIKNDMIIPKGSFMKRNLPCYSHTYYWDKDQVETIALFRELLFGNE</sequence>
<feature type="transmembrane region" description="Helical" evidence="1">
    <location>
        <begin position="134"/>
        <end position="154"/>
    </location>
</feature>
<evidence type="ECO:0008006" key="4">
    <source>
        <dbReference type="Google" id="ProtNLM"/>
    </source>
</evidence>
<evidence type="ECO:0000256" key="1">
    <source>
        <dbReference type="SAM" id="Phobius"/>
    </source>
</evidence>
<keyword evidence="1" id="KW-1133">Transmembrane helix</keyword>
<proteinExistence type="predicted"/>
<dbReference type="AlphaFoldDB" id="A0A4Q9YRT4"/>
<evidence type="ECO:0000313" key="3">
    <source>
        <dbReference type="Proteomes" id="UP000293300"/>
    </source>
</evidence>
<dbReference type="OrthoDB" id="4058760at2"/>
<dbReference type="RefSeq" id="WP_131476700.1">
    <property type="nucleotide sequence ID" value="NZ_SJPE01000015.1"/>
</dbReference>
<evidence type="ECO:0000313" key="2">
    <source>
        <dbReference type="EMBL" id="TBX66133.1"/>
    </source>
</evidence>
<dbReference type="Proteomes" id="UP000293300">
    <property type="component" value="Unassembled WGS sequence"/>
</dbReference>
<comment type="caution">
    <text evidence="2">The sequence shown here is derived from an EMBL/GenBank/DDBJ whole genome shotgun (WGS) entry which is preliminary data.</text>
</comment>
<feature type="transmembrane region" description="Helical" evidence="1">
    <location>
        <begin position="102"/>
        <end position="122"/>
    </location>
</feature>
<accession>A0A4Q9YRT4</accession>
<gene>
    <name evidence="2" type="ORF">EZL74_11130</name>
</gene>
<protein>
    <recommendedName>
        <fullName evidence="4">DUF676 domain-containing protein</fullName>
    </recommendedName>
</protein>
<keyword evidence="3" id="KW-1185">Reference proteome</keyword>
<keyword evidence="1" id="KW-0472">Membrane</keyword>
<name>A0A4Q9YRT4_9FLAO</name>